<comment type="similarity">
    <text evidence="1">Belongs to the TolB family.</text>
</comment>
<accession>A0A0B8SYL5</accession>
<dbReference type="InterPro" id="IPR039568">
    <property type="entry name" value="Peptidase_MA-like_dom"/>
</dbReference>
<dbReference type="Pfam" id="PF07676">
    <property type="entry name" value="PD40"/>
    <property type="match status" value="4"/>
</dbReference>
<sequence>MNSTRDSRYLNLWRLFFVFSLFFAFSPPLAQAQYFGQNKMRYKKLDFKVKETPHFEMYTYLKNDSLVNWLSKEAEVWYGLHQQVFQDTFLRKNPVIIYNNHPEFQQTTAISGEISVGTGGVTEAFKQRVVMPVMQINQQTRHVLGHEMVHAFQYRALMEGKDTTRLESVANIPLWMVEGMAEYLSIGKKDAFTAMWMRDAYARNDIPSLKQLTEQSQKYFPYRYGQAFLAYLGATYGDTVIMPMFIETAKYGYEVAMKRVFGYDAQTMSTLWRNSMETAFKTLDKDTASRPIGQPLITANNGGRMNVAPAISPDGRFVAFMSEKDLFGIDLFLADAQTGAILRKLGSRMTNKDIDEFSYLESAGDFSADSKRFAFSVFSEGKNKLMVIDVESGRVLSVQAMGDMYEFTNISFSPDGETVAFSGLKDGQSDIYTYHLTDKKLTQLTNDKYSDFQPSFSPDGKSIVFSTDRTSYESDDRSVDIPLSLAMLDVETQQVTPIEVFFGANNLNPHFSGDGRHIYFLSNADGYRNMFRYSLVTLAVEQMTDYFTGISGITEYSPAMSVSDNDEIVYSYFKGNQYNVYKARATDFQPQVVDATSVDLSAAMLPPYVNRGVNVVNTNLQNFNLYQRIDGSQINPIAYRSKFKLDYLANTGVGMTIGSRYGAGMAGGVFGSFSDILGYNQIFTTLNINGEITDFGGQVAYINQRSRWNWGGSISHIPYRYGFRGYAREDLGQGQGEEVVVNDYIIRQFETQLDAFVAYPFNRYHRFEIGGAVARYSYRAERWRQSYFFGYGDRERLSNDEASALGFGNLNALSVQQASAAFVGDKSTFGMTAPLDGFRYRVGAAQYIGNLNFTAYTVDLRRYVRLKPVTIAARAYSYIRMGEDENRLRGNYIGYPFFIRGFDDLTPEKVGDLSFNDLMGARVVVGNFEVRLPFTGPEKLAAVKSNFLFSDLNIFFDAGLAWNGGNRIVGSLERKPLVQQTDPDNQPLFDESGAPIMGYDSNYRVPVFSAGVSLRVNLFGAMVLEPFYAVPFISSRTRFGTFGLNFMPGW</sequence>
<dbReference type="InterPro" id="IPR011659">
    <property type="entry name" value="WD40"/>
</dbReference>
<dbReference type="eggNOG" id="COG4775">
    <property type="taxonomic scope" value="Bacteria"/>
</dbReference>
<dbReference type="PANTHER" id="PTHR36842:SF1">
    <property type="entry name" value="PROTEIN TOLB"/>
    <property type="match status" value="1"/>
</dbReference>
<dbReference type="STRING" id="1229276.DI53_3897"/>
<keyword evidence="4" id="KW-1185">Reference proteome</keyword>
<dbReference type="eggNOG" id="COG0823">
    <property type="taxonomic scope" value="Bacteria"/>
</dbReference>
<evidence type="ECO:0000259" key="2">
    <source>
        <dbReference type="Pfam" id="PF13485"/>
    </source>
</evidence>
<evidence type="ECO:0000313" key="3">
    <source>
        <dbReference type="EMBL" id="KGE12327.1"/>
    </source>
</evidence>
<dbReference type="OrthoDB" id="9815657at2"/>
<comment type="caution">
    <text evidence="3">The sequence shown here is derived from an EMBL/GenBank/DDBJ whole genome shotgun (WGS) entry which is preliminary data.</text>
</comment>
<dbReference type="SUPFAM" id="SSF82171">
    <property type="entry name" value="DPP6 N-terminal domain-like"/>
    <property type="match status" value="1"/>
</dbReference>
<dbReference type="RefSeq" id="WP_081939512.1">
    <property type="nucleotide sequence ID" value="NZ_JJMU01000073.1"/>
</dbReference>
<proteinExistence type="inferred from homology"/>
<gene>
    <name evidence="3" type="ORF">DI53_3897</name>
</gene>
<dbReference type="AlphaFoldDB" id="A0A0B8SYL5"/>
<feature type="domain" description="Peptidase MA-like" evidence="2">
    <location>
        <begin position="95"/>
        <end position="276"/>
    </location>
</feature>
<dbReference type="Proteomes" id="UP000031802">
    <property type="component" value="Unassembled WGS sequence"/>
</dbReference>
<protein>
    <submittedName>
        <fullName evidence="3">WD40-like beta propeller containing protein</fullName>
    </submittedName>
</protein>
<reference evidence="3 4" key="2">
    <citation type="journal article" date="2015" name="PLoS ONE">
        <title>Whole-Genome Optical Mapping and Finished Genome Sequence of Sphingobacterium deserti sp. nov., a New Species Isolated from the Western Desert of China.</title>
        <authorList>
            <person name="Teng C."/>
            <person name="Zhou Z."/>
            <person name="Molnar I."/>
            <person name="Li X."/>
            <person name="Tang R."/>
            <person name="Chen M."/>
            <person name="Wang L."/>
            <person name="Su S."/>
            <person name="Zhang W."/>
            <person name="Lin M."/>
        </authorList>
    </citation>
    <scope>NUCLEOTIDE SEQUENCE [LARGE SCALE GENOMIC DNA]</scope>
    <source>
        <strain evidence="4">ACCC05744</strain>
    </source>
</reference>
<reference evidence="4" key="1">
    <citation type="submission" date="2014-04" db="EMBL/GenBank/DDBJ databases">
        <title>Whole-Genome optical mapping and complete genome sequence of Sphingobacterium deserti sp. nov., a new spaces isolated from desert in the west of China.</title>
        <authorList>
            <person name="Teng C."/>
            <person name="Zhou Z."/>
            <person name="Li X."/>
            <person name="Chen M."/>
            <person name="Lin M."/>
            <person name="Wang L."/>
            <person name="Su S."/>
            <person name="Zhang C."/>
            <person name="Zhang W."/>
        </authorList>
    </citation>
    <scope>NUCLEOTIDE SEQUENCE [LARGE SCALE GENOMIC DNA]</scope>
    <source>
        <strain evidence="4">ACCC05744</strain>
    </source>
</reference>
<dbReference type="PATRIC" id="fig|1229276.3.peg.4037"/>
<dbReference type="InterPro" id="IPR011042">
    <property type="entry name" value="6-blade_b-propeller_TolB-like"/>
</dbReference>
<dbReference type="Pfam" id="PF13485">
    <property type="entry name" value="Peptidase_MA_2"/>
    <property type="match status" value="1"/>
</dbReference>
<evidence type="ECO:0000313" key="4">
    <source>
        <dbReference type="Proteomes" id="UP000031802"/>
    </source>
</evidence>
<name>A0A0B8SYL5_9SPHI</name>
<dbReference type="EMBL" id="JJMU01000073">
    <property type="protein sequence ID" value="KGE12327.1"/>
    <property type="molecule type" value="Genomic_DNA"/>
</dbReference>
<evidence type="ECO:0000256" key="1">
    <source>
        <dbReference type="ARBA" id="ARBA00009820"/>
    </source>
</evidence>
<dbReference type="PANTHER" id="PTHR36842">
    <property type="entry name" value="PROTEIN TOLB HOMOLOG"/>
    <property type="match status" value="1"/>
</dbReference>
<organism evidence="3 4">
    <name type="scientific">Sphingobacterium deserti</name>
    <dbReference type="NCBI Taxonomy" id="1229276"/>
    <lineage>
        <taxon>Bacteria</taxon>
        <taxon>Pseudomonadati</taxon>
        <taxon>Bacteroidota</taxon>
        <taxon>Sphingobacteriia</taxon>
        <taxon>Sphingobacteriales</taxon>
        <taxon>Sphingobacteriaceae</taxon>
        <taxon>Sphingobacterium</taxon>
    </lineage>
</organism>
<dbReference type="Gene3D" id="2.120.10.30">
    <property type="entry name" value="TolB, C-terminal domain"/>
    <property type="match status" value="1"/>
</dbReference>
<dbReference type="Gene3D" id="2.120.10.60">
    <property type="entry name" value="Tricorn protease N-terminal domain"/>
    <property type="match status" value="1"/>
</dbReference>